<evidence type="ECO:0000313" key="1">
    <source>
        <dbReference type="EMBL" id="BBP44323.1"/>
    </source>
</evidence>
<dbReference type="AlphaFoldDB" id="A0A6F8PQC3"/>
<keyword evidence="2" id="KW-1185">Reference proteome</keyword>
<proteinExistence type="predicted"/>
<protein>
    <submittedName>
        <fullName evidence="1">Uncharacterized protein</fullName>
    </submittedName>
</protein>
<organism evidence="1 2">
    <name type="scientific">Thiosulfativibrio zosterae</name>
    <dbReference type="NCBI Taxonomy" id="2675053"/>
    <lineage>
        <taxon>Bacteria</taxon>
        <taxon>Pseudomonadati</taxon>
        <taxon>Pseudomonadota</taxon>
        <taxon>Gammaproteobacteria</taxon>
        <taxon>Thiotrichales</taxon>
        <taxon>Piscirickettsiaceae</taxon>
        <taxon>Thiosulfativibrio</taxon>
    </lineage>
</organism>
<dbReference type="Proteomes" id="UP000501466">
    <property type="component" value="Chromosome"/>
</dbReference>
<accession>A0A6F8PQC3</accession>
<dbReference type="EMBL" id="AP021888">
    <property type="protein sequence ID" value="BBP44323.1"/>
    <property type="molecule type" value="Genomic_DNA"/>
</dbReference>
<evidence type="ECO:0000313" key="2">
    <source>
        <dbReference type="Proteomes" id="UP000501466"/>
    </source>
</evidence>
<dbReference type="KEGG" id="tzo:THMIRHAT_20690"/>
<name>A0A6F8PQC3_9GAMM</name>
<gene>
    <name evidence="1" type="ORF">THMIRHAT_20690</name>
</gene>
<sequence length="89" mass="9845">MGLTHNLGYDPEDFAQSTSVVYLQRQAKACAPASPVTGELRNLAESLHPKNDKINHLSKLVTFAYTLDLLIARDLCTSEVRGKIEIKFA</sequence>
<reference evidence="2" key="1">
    <citation type="submission" date="2019-11" db="EMBL/GenBank/DDBJ databases">
        <title>Isolation and characterization of two novel species in the genus Thiomicrorhabdus.</title>
        <authorList>
            <person name="Mochizuki J."/>
            <person name="Kojima H."/>
            <person name="Fukui M."/>
        </authorList>
    </citation>
    <scope>NUCLEOTIDE SEQUENCE [LARGE SCALE GENOMIC DNA]</scope>
    <source>
        <strain evidence="2">AkT22</strain>
    </source>
</reference>